<keyword evidence="3" id="KW-0732">Signal</keyword>
<dbReference type="GO" id="GO:0004222">
    <property type="term" value="F:metalloendopeptidase activity"/>
    <property type="evidence" value="ECO:0007669"/>
    <property type="project" value="InterPro"/>
</dbReference>
<evidence type="ECO:0000256" key="1">
    <source>
        <dbReference type="ARBA" id="ARBA00022670"/>
    </source>
</evidence>
<dbReference type="SUPFAM" id="SSF89260">
    <property type="entry name" value="Collagen-binding domain"/>
    <property type="match status" value="2"/>
</dbReference>
<dbReference type="PANTHER" id="PTHR33794">
    <property type="entry name" value="BACILLOLYSIN"/>
    <property type="match status" value="1"/>
</dbReference>
<organism evidence="10 11">
    <name type="scientific">Tectimicrobiota bacterium</name>
    <dbReference type="NCBI Taxonomy" id="2528274"/>
    <lineage>
        <taxon>Bacteria</taxon>
        <taxon>Pseudomonadati</taxon>
        <taxon>Nitrospinota/Tectimicrobiota group</taxon>
        <taxon>Candidatus Tectimicrobiota</taxon>
    </lineage>
</organism>
<dbReference type="InterPro" id="IPR001842">
    <property type="entry name" value="Peptidase_M36"/>
</dbReference>
<dbReference type="Gene3D" id="1.10.390.10">
    <property type="entry name" value="Neutral Protease Domain 2"/>
    <property type="match status" value="1"/>
</dbReference>
<dbReference type="AlphaFoldDB" id="A0A932FXX1"/>
<feature type="domain" description="Peptidase C-terminal archaeal/bacterial" evidence="8">
    <location>
        <begin position="626"/>
        <end position="691"/>
    </location>
</feature>
<comment type="caution">
    <text evidence="10">The sequence shown here is derived from an EMBL/GenBank/DDBJ whole genome shotgun (WGS) entry which is preliminary data.</text>
</comment>
<keyword evidence="6" id="KW-0482">Metalloprotease</keyword>
<evidence type="ECO:0000256" key="2">
    <source>
        <dbReference type="ARBA" id="ARBA00022723"/>
    </source>
</evidence>
<proteinExistence type="predicted"/>
<evidence type="ECO:0000256" key="6">
    <source>
        <dbReference type="ARBA" id="ARBA00023049"/>
    </source>
</evidence>
<keyword evidence="2" id="KW-0479">Metal-binding</keyword>
<evidence type="ECO:0000256" key="7">
    <source>
        <dbReference type="SAM" id="MobiDB-lite"/>
    </source>
</evidence>
<feature type="domain" description="Peptidase C-terminal archaeal/bacterial" evidence="8">
    <location>
        <begin position="748"/>
        <end position="818"/>
    </location>
</feature>
<protein>
    <submittedName>
        <fullName evidence="10">Pre-peptidase C-terminal domain-containing protein</fullName>
    </submittedName>
</protein>
<dbReference type="EMBL" id="JACPRF010000395">
    <property type="protein sequence ID" value="MBI2877782.1"/>
    <property type="molecule type" value="Genomic_DNA"/>
</dbReference>
<dbReference type="InterPro" id="IPR011096">
    <property type="entry name" value="FTP_domain"/>
</dbReference>
<dbReference type="Pfam" id="PF04151">
    <property type="entry name" value="PPC"/>
    <property type="match status" value="2"/>
</dbReference>
<feature type="region of interest" description="Disordered" evidence="7">
    <location>
        <begin position="48"/>
        <end position="69"/>
    </location>
</feature>
<accession>A0A932FXX1</accession>
<dbReference type="Gene3D" id="3.10.450.490">
    <property type="match status" value="1"/>
</dbReference>
<gene>
    <name evidence="10" type="ORF">HYY20_12985</name>
</gene>
<dbReference type="Proteomes" id="UP000769766">
    <property type="component" value="Unassembled WGS sequence"/>
</dbReference>
<name>A0A932FXX1_UNCTE</name>
<dbReference type="Gene3D" id="2.60.120.380">
    <property type="match status" value="2"/>
</dbReference>
<evidence type="ECO:0000256" key="3">
    <source>
        <dbReference type="ARBA" id="ARBA00022729"/>
    </source>
</evidence>
<evidence type="ECO:0000256" key="5">
    <source>
        <dbReference type="ARBA" id="ARBA00022833"/>
    </source>
</evidence>
<evidence type="ECO:0000259" key="9">
    <source>
        <dbReference type="Pfam" id="PF07504"/>
    </source>
</evidence>
<dbReference type="SUPFAM" id="SSF55486">
    <property type="entry name" value="Metalloproteases ('zincins'), catalytic domain"/>
    <property type="match status" value="1"/>
</dbReference>
<dbReference type="GO" id="GO:0006508">
    <property type="term" value="P:proteolysis"/>
    <property type="evidence" value="ECO:0007669"/>
    <property type="project" value="UniProtKB-KW"/>
</dbReference>
<dbReference type="InterPro" id="IPR007280">
    <property type="entry name" value="Peptidase_C_arc/bac"/>
</dbReference>
<feature type="region of interest" description="Disordered" evidence="7">
    <location>
        <begin position="171"/>
        <end position="201"/>
    </location>
</feature>
<evidence type="ECO:0000313" key="11">
    <source>
        <dbReference type="Proteomes" id="UP000769766"/>
    </source>
</evidence>
<dbReference type="GO" id="GO:0008270">
    <property type="term" value="F:zinc ion binding"/>
    <property type="evidence" value="ECO:0007669"/>
    <property type="project" value="InterPro"/>
</dbReference>
<feature type="domain" description="FTP" evidence="9">
    <location>
        <begin position="134"/>
        <end position="167"/>
    </location>
</feature>
<reference evidence="10" key="1">
    <citation type="submission" date="2020-07" db="EMBL/GenBank/DDBJ databases">
        <title>Huge and variable diversity of episymbiotic CPR bacteria and DPANN archaea in groundwater ecosystems.</title>
        <authorList>
            <person name="He C.Y."/>
            <person name="Keren R."/>
            <person name="Whittaker M."/>
            <person name="Farag I.F."/>
            <person name="Doudna J."/>
            <person name="Cate J.H.D."/>
            <person name="Banfield J.F."/>
        </authorList>
    </citation>
    <scope>NUCLEOTIDE SEQUENCE</scope>
    <source>
        <strain evidence="10">NC_groundwater_672_Ag_B-0.1um_62_36</strain>
    </source>
</reference>
<keyword evidence="5" id="KW-0862">Zinc</keyword>
<evidence type="ECO:0000313" key="10">
    <source>
        <dbReference type="EMBL" id="MBI2877782.1"/>
    </source>
</evidence>
<keyword evidence="1" id="KW-0645">Protease</keyword>
<sequence length="1033" mass="113670">MRWIPHALLLIGLLGSGGNDPAYALSERALEGKERLSQLTQRALRRFSASLEERPGTAGPRKGPAAGRPVALKIEGDPQTGLLRKVYGPLSGSSSQAPATIARRFLGSHRDLFLSEGDPSDLEPYWESESPAGYHVRFRQLYQGIPVYGGYISVHLNRDGQVRLVSNGYQPIQRPLGGPLPPERSGKRGNGPLKQQVSPPGGENISAKAAFTIAWNHLRVQGNLRGESTTVKVLYPTKGEPRLAWQVSFPSRDPLGDWRILVDASTGKILAARNRLQFVEGRGRVFDPNPVATLGDEGAFLTDKDDSGDAVPDEAYSEIMLREIDPSGLLKGPYVDTGLTSDRVREPSLNFVYKRNHPGFEEVMAYFHLDRYQRYIQETLGFKEVNNRVQMVNARAGDFANAYYSPMTQEIAFGLEGVDFAEDADVILHEYGHSIQDNQVPGFGESAEAGAMGEGFSDYIAASFLEKSSFDETCLAEWVSRGFSPPVNCLRRVDGLREDGIKKHYPEDLVGEVHGDGEIWSGALWEIRRQLGPIAADQLIMESNFLLDPDDNFRAGALALLEADAMRNGGANQEFITKVFEEMGILGPSVLPPDRFEENDAFSEPREIELSFEEKQLTLDAPGDDDFYLFRLAQEGKVVIHLDFVNSRGDLDLSLFDEEGNIVGISDSTGNEEEITADNLTPGTYILRVSGFLGATNIYQMSVVQEEPGSRWLLPDRLEENDSLDAPVSIQLPFRDPDLTIDGVGDDDFYRFVLKEDSRITIDLSFTHARGDLDLQLFAYDAKKSLWKEKASSRSNLNLESIGNLDLLPGEYRVRVAGFKKAMNFYTLSVAASPLVSGNIIIKRASKNGGNGVGPGEDKFTNNATVSVEVSTKNATQVRFTSVDPEDLKIPEKERKWSGWSKIAAGKPLRWNLPKGDGEKTVWVQFSNNKKQISAIGRDTIILDATPPTGGAQILDLRGNDVTLSLSAEDATSGVAEMRISADPLKDKETGWQPFKTSGSWTLNAGGDVKAVYVQYRDQAGNISKPIKATPPK</sequence>
<dbReference type="InterPro" id="IPR050728">
    <property type="entry name" value="Zinc_Metalloprotease_M4"/>
</dbReference>
<dbReference type="InterPro" id="IPR027268">
    <property type="entry name" value="Peptidase_M4/M1_CTD_sf"/>
</dbReference>
<dbReference type="GO" id="GO:0005615">
    <property type="term" value="C:extracellular space"/>
    <property type="evidence" value="ECO:0007669"/>
    <property type="project" value="InterPro"/>
</dbReference>
<dbReference type="Pfam" id="PF02128">
    <property type="entry name" value="Peptidase_M36"/>
    <property type="match status" value="1"/>
</dbReference>
<dbReference type="Pfam" id="PF07504">
    <property type="entry name" value="FTP"/>
    <property type="match status" value="1"/>
</dbReference>
<evidence type="ECO:0000259" key="8">
    <source>
        <dbReference type="Pfam" id="PF04151"/>
    </source>
</evidence>
<dbReference type="PANTHER" id="PTHR33794:SF1">
    <property type="entry name" value="BACILLOLYSIN"/>
    <property type="match status" value="1"/>
</dbReference>
<keyword evidence="4" id="KW-0378">Hydrolase</keyword>
<evidence type="ECO:0000256" key="4">
    <source>
        <dbReference type="ARBA" id="ARBA00022801"/>
    </source>
</evidence>